<name>A0ABR7EBT3_9BACT</name>
<sequence length="429" mass="46390">MTETDGTTKRAVPIVRNHRYLVRILPAPGQTDLSYSIQVGEWNAVDTVNVQPNQDQLPEVTNVACNEAIKSYGGDLINGIMPDTLVVPADGGTLTFTASCPFDTRVTADYFSPEDGNSWLEVTSSEPTVTKANISLTREYTITIKASLALKNGLDKDPTYTNAYVNRAYLYIANGGNGSAVDTVVVYQGTDIAYADTRFAAVTLGEANGKEIVWAPINLGATELTTGLLKVPTMDNPDYPSAALKNEPQCGFYFQWGRKTPFPASGAETTNTQFTSVEEAESSELLYANNASDGSWLSGSIPPDLWNAKGIEVEEAGSVIDIEKAAYDPCPTGWRIPTKTELKALMAGDITSKKVDSGQYNSLKKGNVELRLPCGGTLYNRSLQAMGFSGLYWSSTLLTNLSGYRLDTYSAAVQTHNPIQGCSIRCVRE</sequence>
<accession>A0ABR7EBT3</accession>
<comment type="caution">
    <text evidence="1">The sequence shown here is derived from an EMBL/GenBank/DDBJ whole genome shotgun (WGS) entry which is preliminary data.</text>
</comment>
<dbReference type="EMBL" id="JACOOI010000075">
    <property type="protein sequence ID" value="MBC5646663.1"/>
    <property type="molecule type" value="Genomic_DNA"/>
</dbReference>
<protein>
    <recommendedName>
        <fullName evidence="3">Fibrobacter succinogenes major paralogous domain-containing protein</fullName>
    </recommendedName>
</protein>
<dbReference type="RefSeq" id="WP_186962078.1">
    <property type="nucleotide sequence ID" value="NZ_JACOOI010000075.1"/>
</dbReference>
<dbReference type="Proteomes" id="UP000644010">
    <property type="component" value="Unassembled WGS sequence"/>
</dbReference>
<proteinExistence type="predicted"/>
<keyword evidence="2" id="KW-1185">Reference proteome</keyword>
<reference evidence="1 2" key="1">
    <citation type="submission" date="2020-08" db="EMBL/GenBank/DDBJ databases">
        <title>Genome public.</title>
        <authorList>
            <person name="Liu C."/>
            <person name="Sun Q."/>
        </authorList>
    </citation>
    <scope>NUCLEOTIDE SEQUENCE [LARGE SCALE GENOMIC DNA]</scope>
    <source>
        <strain evidence="1 2">BX2</strain>
    </source>
</reference>
<gene>
    <name evidence="1" type="ORF">H8S77_27820</name>
</gene>
<evidence type="ECO:0008006" key="3">
    <source>
        <dbReference type="Google" id="ProtNLM"/>
    </source>
</evidence>
<evidence type="ECO:0000313" key="1">
    <source>
        <dbReference type="EMBL" id="MBC5646663.1"/>
    </source>
</evidence>
<evidence type="ECO:0000313" key="2">
    <source>
        <dbReference type="Proteomes" id="UP000644010"/>
    </source>
</evidence>
<organism evidence="1 2">
    <name type="scientific">Parabacteroides segnis</name>
    <dbReference type="NCBI Taxonomy" id="2763058"/>
    <lineage>
        <taxon>Bacteria</taxon>
        <taxon>Pseudomonadati</taxon>
        <taxon>Bacteroidota</taxon>
        <taxon>Bacteroidia</taxon>
        <taxon>Bacteroidales</taxon>
        <taxon>Tannerellaceae</taxon>
        <taxon>Parabacteroides</taxon>
    </lineage>
</organism>